<feature type="domain" description="Dynein heavy chain 3 AAA+ lid" evidence="3">
    <location>
        <begin position="1"/>
        <end position="93"/>
    </location>
</feature>
<evidence type="ECO:0000313" key="4">
    <source>
        <dbReference type="EMBL" id="JAC71798.1"/>
    </source>
</evidence>
<proteinExistence type="predicted"/>
<dbReference type="PANTHER" id="PTHR46961">
    <property type="entry name" value="DYNEIN HEAVY CHAIN 1, AXONEMAL-LIKE PROTEIN"/>
    <property type="match status" value="1"/>
</dbReference>
<dbReference type="EMBL" id="GBEZ01014265">
    <property type="protein sequence ID" value="JAC71798.1"/>
    <property type="molecule type" value="Transcribed_RNA"/>
</dbReference>
<evidence type="ECO:0000259" key="3">
    <source>
        <dbReference type="Pfam" id="PF17857"/>
    </source>
</evidence>
<feature type="non-terminal residue" evidence="4">
    <location>
        <position position="1"/>
    </location>
</feature>
<dbReference type="AlphaFoldDB" id="A0A061RII8"/>
<dbReference type="SUPFAM" id="SSF52540">
    <property type="entry name" value="P-loop containing nucleoside triphosphate hydrolases"/>
    <property type="match status" value="1"/>
</dbReference>
<evidence type="ECO:0000256" key="1">
    <source>
        <dbReference type="SAM" id="MobiDB-lite"/>
    </source>
</evidence>
<protein>
    <submittedName>
        <fullName evidence="4">Dynein-1-alpha heavy flagellar inner arm i1</fullName>
    </submittedName>
</protein>
<dbReference type="InterPro" id="IPR041589">
    <property type="entry name" value="DNAH3_AAA_lid_1"/>
</dbReference>
<feature type="compositionally biased region" description="Low complexity" evidence="1">
    <location>
        <begin position="302"/>
        <end position="319"/>
    </location>
</feature>
<accession>A0A061RII8</accession>
<dbReference type="InterPro" id="IPR026983">
    <property type="entry name" value="DHC"/>
</dbReference>
<dbReference type="GO" id="GO:0051959">
    <property type="term" value="F:dynein light intermediate chain binding"/>
    <property type="evidence" value="ECO:0007669"/>
    <property type="project" value="InterPro"/>
</dbReference>
<dbReference type="GO" id="GO:0030286">
    <property type="term" value="C:dynein complex"/>
    <property type="evidence" value="ECO:0007669"/>
    <property type="project" value="InterPro"/>
</dbReference>
<feature type="domain" description="Dynein heavy chain AAA module D4" evidence="2">
    <location>
        <begin position="144"/>
        <end position="276"/>
    </location>
</feature>
<dbReference type="Gene3D" id="1.20.920.30">
    <property type="match status" value="1"/>
</dbReference>
<dbReference type="Gene3D" id="3.40.50.300">
    <property type="entry name" value="P-loop containing nucleotide triphosphate hydrolases"/>
    <property type="match status" value="1"/>
</dbReference>
<feature type="region of interest" description="Disordered" evidence="1">
    <location>
        <begin position="289"/>
        <end position="341"/>
    </location>
</feature>
<name>A0A061RII8_9CHLO</name>
<dbReference type="Pfam" id="PF12780">
    <property type="entry name" value="AAA_8"/>
    <property type="match status" value="1"/>
</dbReference>
<sequence length="369" mass="41008">ALALHDKVASTFRKTAINFHYEFTVRHLANVFQGLLMSTPDLFDDPVKFSRLWLHESERVYADRLVSPADLESYNKIAQGICKKYFSIPDLDDYYKKNDPKPLIFSHFAQGLGDKLYDEVDTYNGLYKILVEALDEYNETNAVMDLVLFEDAMKHICRISRIISNPSGHALLVGVGGSGKQSLSRLVAHICGYATYMIIISGSYNLSSFREDLQKMYRRSGQKGEGIMFLFTDSQITDERFLVYINDLLSSGEIPDLFPAEDKDEIVNAMRGETKAGCWTRRRTVGIRSSRRSRPTCTSCLPSRPSGRTSGSGHSASSPQSPPPSLTGSSPGQRAACSALPGSSWTKLTWARRASVLLSTSSCPSRSPV</sequence>
<dbReference type="GO" id="GO:0007018">
    <property type="term" value="P:microtubule-based movement"/>
    <property type="evidence" value="ECO:0007669"/>
    <property type="project" value="InterPro"/>
</dbReference>
<dbReference type="InterPro" id="IPR027417">
    <property type="entry name" value="P-loop_NTPase"/>
</dbReference>
<dbReference type="Pfam" id="PF17857">
    <property type="entry name" value="AAA_lid_1"/>
    <property type="match status" value="1"/>
</dbReference>
<keyword evidence="4" id="KW-0966">Cell projection</keyword>
<reference evidence="4" key="1">
    <citation type="submission" date="2014-05" db="EMBL/GenBank/DDBJ databases">
        <title>The transcriptome of the halophilic microalga Tetraselmis sp. GSL018 isolated from the Great Salt Lake, Utah.</title>
        <authorList>
            <person name="Jinkerson R.E."/>
            <person name="D'Adamo S."/>
            <person name="Posewitz M.C."/>
        </authorList>
    </citation>
    <scope>NUCLEOTIDE SEQUENCE</scope>
    <source>
        <strain evidence="4">GSL018</strain>
    </source>
</reference>
<keyword evidence="4" id="KW-0282">Flagellum</keyword>
<dbReference type="InterPro" id="IPR024317">
    <property type="entry name" value="Dynein_heavy_chain_D4_dom"/>
</dbReference>
<evidence type="ECO:0000259" key="2">
    <source>
        <dbReference type="Pfam" id="PF12780"/>
    </source>
</evidence>
<dbReference type="GO" id="GO:0045505">
    <property type="term" value="F:dynein intermediate chain binding"/>
    <property type="evidence" value="ECO:0007669"/>
    <property type="project" value="InterPro"/>
</dbReference>
<keyword evidence="4" id="KW-0969">Cilium</keyword>
<dbReference type="PANTHER" id="PTHR46961:SF20">
    <property type="entry name" value="LOW QUALITY PROTEIN: DYNEIN BETA CHAIN, CILIARY-LIKE"/>
    <property type="match status" value="1"/>
</dbReference>
<gene>
    <name evidence="4" type="ORF">TSPGSL018_1128</name>
</gene>
<organism evidence="4">
    <name type="scientific">Tetraselmis sp. GSL018</name>
    <dbReference type="NCBI Taxonomy" id="582737"/>
    <lineage>
        <taxon>Eukaryota</taxon>
        <taxon>Viridiplantae</taxon>
        <taxon>Chlorophyta</taxon>
        <taxon>core chlorophytes</taxon>
        <taxon>Chlorodendrophyceae</taxon>
        <taxon>Chlorodendrales</taxon>
        <taxon>Chlorodendraceae</taxon>
        <taxon>Tetraselmis</taxon>
    </lineage>
</organism>